<dbReference type="AlphaFoldDB" id="A0A8S9J0L1"/>
<evidence type="ECO:0000313" key="2">
    <source>
        <dbReference type="EMBL" id="KAF2575940.1"/>
    </source>
</evidence>
<dbReference type="PANTHER" id="PTHR10073:SF52">
    <property type="entry name" value="MISMATCH REPAIR ENDONUCLEASE PMS2"/>
    <property type="match status" value="1"/>
</dbReference>
<gene>
    <name evidence="2" type="ORF">F2Q70_00003684</name>
</gene>
<comment type="similarity">
    <text evidence="1">Belongs to the DNA mismatch repair MutL/HexB family.</text>
</comment>
<accession>A0A8S9J0L1</accession>
<dbReference type="EMBL" id="QGKY02001015">
    <property type="protein sequence ID" value="KAF2575940.1"/>
    <property type="molecule type" value="Genomic_DNA"/>
</dbReference>
<dbReference type="SUPFAM" id="SSF55874">
    <property type="entry name" value="ATPase domain of HSP90 chaperone/DNA topoisomerase II/histidine kinase"/>
    <property type="match status" value="1"/>
</dbReference>
<reference evidence="2" key="1">
    <citation type="submission" date="2019-12" db="EMBL/GenBank/DDBJ databases">
        <title>Genome sequencing and annotation of Brassica cretica.</title>
        <authorList>
            <person name="Studholme D.J."/>
            <person name="Sarris P.F."/>
        </authorList>
    </citation>
    <scope>NUCLEOTIDE SEQUENCE</scope>
    <source>
        <strain evidence="2">PFS-102/07</strain>
        <tissue evidence="2">Leaf</tissue>
    </source>
</reference>
<dbReference type="Gene3D" id="3.30.565.10">
    <property type="entry name" value="Histidine kinase-like ATPase, C-terminal domain"/>
    <property type="match status" value="1"/>
</dbReference>
<proteinExistence type="inferred from homology"/>
<dbReference type="InterPro" id="IPR014762">
    <property type="entry name" value="DNA_mismatch_repair_CS"/>
</dbReference>
<evidence type="ECO:0000256" key="1">
    <source>
        <dbReference type="ARBA" id="ARBA00006082"/>
    </source>
</evidence>
<dbReference type="PROSITE" id="PS00058">
    <property type="entry name" value="DNA_MISMATCH_REPAIR_1"/>
    <property type="match status" value="1"/>
</dbReference>
<protein>
    <submittedName>
        <fullName evidence="2">Uncharacterized protein</fullName>
    </submittedName>
</protein>
<comment type="caution">
    <text evidence="2">The sequence shown here is derived from an EMBL/GenBank/DDBJ whole genome shotgun (WGS) entry which is preliminary data.</text>
</comment>
<dbReference type="PANTHER" id="PTHR10073">
    <property type="entry name" value="DNA MISMATCH REPAIR PROTEIN MLH, PMS, MUTL"/>
    <property type="match status" value="1"/>
</dbReference>
<dbReference type="InterPro" id="IPR036890">
    <property type="entry name" value="HATPase_C_sf"/>
</dbReference>
<dbReference type="GO" id="GO:0006298">
    <property type="term" value="P:mismatch repair"/>
    <property type="evidence" value="ECO:0007669"/>
    <property type="project" value="InterPro"/>
</dbReference>
<name>A0A8S9J0L1_BRACR</name>
<dbReference type="GO" id="GO:0016887">
    <property type="term" value="F:ATP hydrolysis activity"/>
    <property type="evidence" value="ECO:0007669"/>
    <property type="project" value="InterPro"/>
</dbReference>
<dbReference type="GO" id="GO:0140664">
    <property type="term" value="F:ATP-dependent DNA damage sensor activity"/>
    <property type="evidence" value="ECO:0007669"/>
    <property type="project" value="InterPro"/>
</dbReference>
<sequence>MQGDSSPLINRAAVHRVCSGQVILDLSARPSRSLWRTVSTSEPPVLAVKHHTWKLEDFTDLKSLTTFGFRGEGLISLCALGNLTVETRTKKEQKLWERVKPPRNYEKALETTDKHWMPLALVGLLASLALWELFKYCSDRWKFDHHPSAGKLVIGIGQCAQRYSILKVGLNWIMYGNSKAKKLLCLHLLPLLSQQGKMLHKTLQIFRGNKSYSSIADCKECDHKESNSINNEIQTSSSSPPQFVVTTTVPNLTDLVSLISIFITTKPCHHQTSRLRLHHSSSSLQPQLCGCVLFIWDKVLSILVPWRRLKKLGGGGLATDSISEEAWLETRRQRAGDSRTEHNSCSVFSVVMRRQHSGGWRLEAGGGCSGGLRLEARGGGIRVVGRGLDFFFVRQAEA</sequence>
<dbReference type="InterPro" id="IPR038973">
    <property type="entry name" value="MutL/Mlh/Pms-like"/>
</dbReference>
<dbReference type="GO" id="GO:0032389">
    <property type="term" value="C:MutLalpha complex"/>
    <property type="evidence" value="ECO:0007669"/>
    <property type="project" value="TreeGrafter"/>
</dbReference>
<organism evidence="2">
    <name type="scientific">Brassica cretica</name>
    <name type="common">Mustard</name>
    <dbReference type="NCBI Taxonomy" id="69181"/>
    <lineage>
        <taxon>Eukaryota</taxon>
        <taxon>Viridiplantae</taxon>
        <taxon>Streptophyta</taxon>
        <taxon>Embryophyta</taxon>
        <taxon>Tracheophyta</taxon>
        <taxon>Spermatophyta</taxon>
        <taxon>Magnoliopsida</taxon>
        <taxon>eudicotyledons</taxon>
        <taxon>Gunneridae</taxon>
        <taxon>Pentapetalae</taxon>
        <taxon>rosids</taxon>
        <taxon>malvids</taxon>
        <taxon>Brassicales</taxon>
        <taxon>Brassicaceae</taxon>
        <taxon>Brassiceae</taxon>
        <taxon>Brassica</taxon>
    </lineage>
</organism>